<dbReference type="AlphaFoldDB" id="E4ZQ43"/>
<keyword evidence="7" id="KW-1185">Reference proteome</keyword>
<evidence type="ECO:0000313" key="7">
    <source>
        <dbReference type="Proteomes" id="UP000002668"/>
    </source>
</evidence>
<proteinExistence type="inferred from homology"/>
<keyword evidence="3" id="KW-0560">Oxidoreductase</keyword>
<dbReference type="GO" id="GO:0004497">
    <property type="term" value="F:monooxygenase activity"/>
    <property type="evidence" value="ECO:0007669"/>
    <property type="project" value="InterPro"/>
</dbReference>
<dbReference type="PANTHER" id="PTHR46300">
    <property type="entry name" value="P450, PUTATIVE (EUROFUNG)-RELATED-RELATED"/>
    <property type="match status" value="1"/>
</dbReference>
<dbReference type="Gene3D" id="1.10.630.10">
    <property type="entry name" value="Cytochrome P450"/>
    <property type="match status" value="1"/>
</dbReference>
<evidence type="ECO:0000256" key="3">
    <source>
        <dbReference type="ARBA" id="ARBA00023002"/>
    </source>
</evidence>
<dbReference type="GO" id="GO:0020037">
    <property type="term" value="F:heme binding"/>
    <property type="evidence" value="ECO:0007669"/>
    <property type="project" value="InterPro"/>
</dbReference>
<dbReference type="PRINTS" id="PR00385">
    <property type="entry name" value="P450"/>
</dbReference>
<dbReference type="InterPro" id="IPR002401">
    <property type="entry name" value="Cyt_P450_E_grp-I"/>
</dbReference>
<keyword evidence="2 5" id="KW-0479">Metal-binding</keyword>
<evidence type="ECO:0000313" key="6">
    <source>
        <dbReference type="EMBL" id="CBX89953.1"/>
    </source>
</evidence>
<evidence type="ECO:0000256" key="5">
    <source>
        <dbReference type="PIRSR" id="PIRSR602401-1"/>
    </source>
</evidence>
<accession>E4ZQ43</accession>
<feature type="binding site" description="axial binding residue" evidence="5">
    <location>
        <position position="469"/>
    </location>
    <ligand>
        <name>heme</name>
        <dbReference type="ChEBI" id="CHEBI:30413"/>
    </ligand>
    <ligandPart>
        <name>Fe</name>
        <dbReference type="ChEBI" id="CHEBI:18248"/>
    </ligandPart>
</feature>
<evidence type="ECO:0000256" key="4">
    <source>
        <dbReference type="ARBA" id="ARBA00023004"/>
    </source>
</evidence>
<dbReference type="SUPFAM" id="SSF48264">
    <property type="entry name" value="Cytochrome P450"/>
    <property type="match status" value="1"/>
</dbReference>
<protein>
    <submittedName>
        <fullName evidence="6">Similar to cytochrome P450 phenylacetate hydroxylase</fullName>
    </submittedName>
</protein>
<evidence type="ECO:0000256" key="1">
    <source>
        <dbReference type="ARBA" id="ARBA00010617"/>
    </source>
</evidence>
<dbReference type="Proteomes" id="UP000002668">
    <property type="component" value="Genome"/>
</dbReference>
<comment type="similarity">
    <text evidence="1">Belongs to the cytochrome P450 family.</text>
</comment>
<dbReference type="eggNOG" id="KOG0156">
    <property type="taxonomic scope" value="Eukaryota"/>
</dbReference>
<dbReference type="GO" id="GO:0005506">
    <property type="term" value="F:iron ion binding"/>
    <property type="evidence" value="ECO:0007669"/>
    <property type="project" value="InterPro"/>
</dbReference>
<dbReference type="OMA" id="GPQEAME"/>
<keyword evidence="5" id="KW-0349">Heme</keyword>
<evidence type="ECO:0000256" key="2">
    <source>
        <dbReference type="ARBA" id="ARBA00022723"/>
    </source>
</evidence>
<dbReference type="HOGENOM" id="CLU_001570_2_4_1"/>
<comment type="cofactor">
    <cofactor evidence="5">
        <name>heme</name>
        <dbReference type="ChEBI" id="CHEBI:30413"/>
    </cofactor>
</comment>
<keyword evidence="4 5" id="KW-0408">Iron</keyword>
<gene>
    <name evidence="6" type="ORF">LEMA_P124430.1</name>
</gene>
<dbReference type="OrthoDB" id="1055148at2759"/>
<dbReference type="InterPro" id="IPR001128">
    <property type="entry name" value="Cyt_P450"/>
</dbReference>
<organism evidence="7">
    <name type="scientific">Leptosphaeria maculans (strain JN3 / isolate v23.1.3 / race Av1-4-5-6-7-8)</name>
    <name type="common">Blackleg fungus</name>
    <name type="synonym">Phoma lingam</name>
    <dbReference type="NCBI Taxonomy" id="985895"/>
    <lineage>
        <taxon>Eukaryota</taxon>
        <taxon>Fungi</taxon>
        <taxon>Dikarya</taxon>
        <taxon>Ascomycota</taxon>
        <taxon>Pezizomycotina</taxon>
        <taxon>Dothideomycetes</taxon>
        <taxon>Pleosporomycetidae</taxon>
        <taxon>Pleosporales</taxon>
        <taxon>Pleosporineae</taxon>
        <taxon>Leptosphaeriaceae</taxon>
        <taxon>Plenodomus</taxon>
        <taxon>Plenodomus lingam/Leptosphaeria maculans species complex</taxon>
    </lineage>
</organism>
<dbReference type="STRING" id="985895.E4ZQ43"/>
<dbReference type="PRINTS" id="PR00463">
    <property type="entry name" value="EP450I"/>
</dbReference>
<dbReference type="Pfam" id="PF00067">
    <property type="entry name" value="p450"/>
    <property type="match status" value="2"/>
</dbReference>
<dbReference type="InParanoid" id="E4ZQ43"/>
<dbReference type="EMBL" id="FP929114">
    <property type="protein sequence ID" value="CBX89953.1"/>
    <property type="molecule type" value="Genomic_DNA"/>
</dbReference>
<dbReference type="InterPro" id="IPR050364">
    <property type="entry name" value="Cytochrome_P450_fung"/>
</dbReference>
<dbReference type="PANTHER" id="PTHR46300:SF9">
    <property type="entry name" value="P450, PUTATIVE-RELATED"/>
    <property type="match status" value="1"/>
</dbReference>
<sequence>MISTILPLLLQQSADHPVLSLLLLLIAVPIAYIVGNEYVRYARRIKDFSGPPNWPLVGNIPDIKYNAAEKYREWSKKYGAVYQIQLGNEPVIVVNSAESARKIFGGNSQALSSRPVFWTFHKVLSNTAGTTIGTSPYNESLKRRRKGAASALNKPSIAMYIDHLDLETKDFIKEGFEDGKAGTVGVNPMPMVERLSLSLALTLNWGTRMGSRHDPMFHEICEVEAAISKFRSTTGNLQDYIPILRLNPFSFGTKSAKEHRNRRDVYLTRLNCDLDDRMEKGIHKPCIQANIIQDKEAALNKEELTSISLTMLSGGLDTITTLVQWSVALLAQRPDIQRKAVQEIRKYYSENEPLADAYDDQKCHYVNALVKECLRYYTVLRLALPRATVKDVMYEGKLIPAGSTIYLNAWACNMGKLSPSPRLSSPPTNPPLNPTDPEVWADPETFRPSRWLEQPEAPLFTYGLGYRMCAGSLLANRELYLVFLRMLNSFEIVQDSEVDVHPVRGSSDPTSLVTMCRPYKVLFKPRNEGALREALRRADERLDGKA</sequence>
<dbReference type="InterPro" id="IPR036396">
    <property type="entry name" value="Cyt_P450_sf"/>
</dbReference>
<dbReference type="GO" id="GO:0016705">
    <property type="term" value="F:oxidoreductase activity, acting on paired donors, with incorporation or reduction of molecular oxygen"/>
    <property type="evidence" value="ECO:0007669"/>
    <property type="project" value="InterPro"/>
</dbReference>
<reference evidence="7" key="1">
    <citation type="journal article" date="2011" name="Nat. Commun.">
        <title>Effector diversification within compartments of the Leptosphaeria maculans genome affected by Repeat-Induced Point mutations.</title>
        <authorList>
            <person name="Rouxel T."/>
            <person name="Grandaubert J."/>
            <person name="Hane J.K."/>
            <person name="Hoede C."/>
            <person name="van de Wouw A.P."/>
            <person name="Couloux A."/>
            <person name="Dominguez V."/>
            <person name="Anthouard V."/>
            <person name="Bally P."/>
            <person name="Bourras S."/>
            <person name="Cozijnsen A.J."/>
            <person name="Ciuffetti L.M."/>
            <person name="Degrave A."/>
            <person name="Dilmaghani A."/>
            <person name="Duret L."/>
            <person name="Fudal I."/>
            <person name="Goodwin S.B."/>
            <person name="Gout L."/>
            <person name="Glaser N."/>
            <person name="Linglin J."/>
            <person name="Kema G.H.J."/>
            <person name="Lapalu N."/>
            <person name="Lawrence C.B."/>
            <person name="May K."/>
            <person name="Meyer M."/>
            <person name="Ollivier B."/>
            <person name="Poulain J."/>
            <person name="Schoch C.L."/>
            <person name="Simon A."/>
            <person name="Spatafora J.W."/>
            <person name="Stachowiak A."/>
            <person name="Turgeon B.G."/>
            <person name="Tyler B.M."/>
            <person name="Vincent D."/>
            <person name="Weissenbach J."/>
            <person name="Amselem J."/>
            <person name="Quesneville H."/>
            <person name="Oliver R.P."/>
            <person name="Wincker P."/>
            <person name="Balesdent M.-H."/>
            <person name="Howlett B.J."/>
        </authorList>
    </citation>
    <scope>NUCLEOTIDE SEQUENCE [LARGE SCALE GENOMIC DNA]</scope>
    <source>
        <strain evidence="7">JN3 / isolate v23.1.3 / race Av1-4-5-6-7-8</strain>
    </source>
</reference>
<dbReference type="VEuPathDB" id="FungiDB:LEMA_P124430.1"/>
<name>E4ZQ43_LEPMJ</name>